<evidence type="ECO:0000313" key="2">
    <source>
        <dbReference type="Proteomes" id="UP000238479"/>
    </source>
</evidence>
<dbReference type="AlphaFoldDB" id="A0A2P6R1U8"/>
<name>A0A2P6R1U8_ROSCH</name>
<accession>A0A2P6R1U8</accession>
<gene>
    <name evidence="1" type="ORF">RchiOBHm_Chr4g0435721</name>
</gene>
<dbReference type="EMBL" id="PDCK01000042">
    <property type="protein sequence ID" value="PRQ40413.1"/>
    <property type="molecule type" value="Genomic_DNA"/>
</dbReference>
<comment type="caution">
    <text evidence="1">The sequence shown here is derived from an EMBL/GenBank/DDBJ whole genome shotgun (WGS) entry which is preliminary data.</text>
</comment>
<protein>
    <submittedName>
        <fullName evidence="1">Uncharacterized protein</fullName>
    </submittedName>
</protein>
<proteinExistence type="predicted"/>
<reference evidence="1 2" key="1">
    <citation type="journal article" date="2018" name="Nat. Genet.">
        <title>The Rosa genome provides new insights in the design of modern roses.</title>
        <authorList>
            <person name="Bendahmane M."/>
        </authorList>
    </citation>
    <scope>NUCLEOTIDE SEQUENCE [LARGE SCALE GENOMIC DNA]</scope>
    <source>
        <strain evidence="2">cv. Old Blush</strain>
    </source>
</reference>
<dbReference type="Gramene" id="PRQ40413">
    <property type="protein sequence ID" value="PRQ40413"/>
    <property type="gene ID" value="RchiOBHm_Chr4g0435721"/>
</dbReference>
<keyword evidence="2" id="KW-1185">Reference proteome</keyword>
<dbReference type="Proteomes" id="UP000238479">
    <property type="component" value="Chromosome 4"/>
</dbReference>
<sequence length="77" mass="8588">MFEDCAQSCHSFVLLYESASGSVGGLEAINLAVENEIYHLVACLNFTTLVCLLLHYSQFAFCDCFLIYCLNCVHNVI</sequence>
<organism evidence="1 2">
    <name type="scientific">Rosa chinensis</name>
    <name type="common">China rose</name>
    <dbReference type="NCBI Taxonomy" id="74649"/>
    <lineage>
        <taxon>Eukaryota</taxon>
        <taxon>Viridiplantae</taxon>
        <taxon>Streptophyta</taxon>
        <taxon>Embryophyta</taxon>
        <taxon>Tracheophyta</taxon>
        <taxon>Spermatophyta</taxon>
        <taxon>Magnoliopsida</taxon>
        <taxon>eudicotyledons</taxon>
        <taxon>Gunneridae</taxon>
        <taxon>Pentapetalae</taxon>
        <taxon>rosids</taxon>
        <taxon>fabids</taxon>
        <taxon>Rosales</taxon>
        <taxon>Rosaceae</taxon>
        <taxon>Rosoideae</taxon>
        <taxon>Rosoideae incertae sedis</taxon>
        <taxon>Rosa</taxon>
    </lineage>
</organism>
<evidence type="ECO:0000313" key="1">
    <source>
        <dbReference type="EMBL" id="PRQ40413.1"/>
    </source>
</evidence>